<dbReference type="Gene3D" id="3.30.750.140">
    <property type="match status" value="1"/>
</dbReference>
<feature type="region of interest" description="Disordered" evidence="1">
    <location>
        <begin position="86"/>
        <end position="129"/>
    </location>
</feature>
<feature type="compositionally biased region" description="Low complexity" evidence="1">
    <location>
        <begin position="335"/>
        <end position="344"/>
    </location>
</feature>
<dbReference type="Proteomes" id="UP000234881">
    <property type="component" value="Unassembled WGS sequence"/>
</dbReference>
<dbReference type="InterPro" id="IPR021136">
    <property type="entry name" value="Flagellar_hook_control-like_C"/>
</dbReference>
<dbReference type="InterPro" id="IPR038610">
    <property type="entry name" value="FliK-like_C_sf"/>
</dbReference>
<evidence type="ECO:0000313" key="4">
    <source>
        <dbReference type="Proteomes" id="UP000234881"/>
    </source>
</evidence>
<dbReference type="EMBL" id="PKUQ01000022">
    <property type="protein sequence ID" value="PLW76880.1"/>
    <property type="molecule type" value="Genomic_DNA"/>
</dbReference>
<dbReference type="OrthoDB" id="7941698at2"/>
<sequence length="534" mass="56108">MALDIVSTSSSAQSNALNSLLNSLINGRETGAVLRGITALPSGESKLSLTLAGQTVELQASKDVAAKLTAGSSVVLKMTQNAEGSQLTIRPNLANSTPQGETPTPEDVSPKNATVPTAKSPPQSGIIDTAKGTPHPVTMNAAKGIPIATPPPPTRAAIPLPQTALTPIDTKSSGNMPLPTSAARLTPTPPTTYSTQPVATAVAGTPQQEAMVALQRQAMSQQHSLTDLFANISAFIQQVDAGHRPKVSPDIEVALRWILGFQLSAKQLVGSEKAGADLRQIIASLGLLGKIPQDSGGKDLTSNLKAALDLLRSLLPDDGQQLPPAMGAKRDRPPLRGAQLQGQGPQPPTITPSDSDSVALSVIRNNVEAALARATLTQIASLRSSIGDSTQTGGRVIQTLHAEVPVMLDNGTAIIQMTVQQRDVELDDEADEDNENKSKKDRSNWIVEFALNAEPVGPVNVSVRLRGDIVRIDLAAERKETLAVFRQHAPDLQVMLEASGLTLDGLLISERKQSDETTAVSALPVGEARLDRTL</sequence>
<proteinExistence type="predicted"/>
<comment type="caution">
    <text evidence="3">The sequence shown here is derived from an EMBL/GenBank/DDBJ whole genome shotgun (WGS) entry which is preliminary data.</text>
</comment>
<accession>A0A2N5XR05</accession>
<dbReference type="AlphaFoldDB" id="A0A2N5XR05"/>
<organism evidence="3 4">
    <name type="scientific">Cohaesibacter celericrescens</name>
    <dbReference type="NCBI Taxonomy" id="2067669"/>
    <lineage>
        <taxon>Bacteria</taxon>
        <taxon>Pseudomonadati</taxon>
        <taxon>Pseudomonadota</taxon>
        <taxon>Alphaproteobacteria</taxon>
        <taxon>Hyphomicrobiales</taxon>
        <taxon>Cohaesibacteraceae</taxon>
    </lineage>
</organism>
<evidence type="ECO:0000313" key="3">
    <source>
        <dbReference type="EMBL" id="PLW76880.1"/>
    </source>
</evidence>
<gene>
    <name evidence="3" type="ORF">C0081_12540</name>
</gene>
<protein>
    <recommendedName>
        <fullName evidence="2">Flagellar hook-length control protein-like C-terminal domain-containing protein</fullName>
    </recommendedName>
</protein>
<dbReference type="Pfam" id="PF02120">
    <property type="entry name" value="Flg_hook"/>
    <property type="match status" value="1"/>
</dbReference>
<feature type="region of interest" description="Disordered" evidence="1">
    <location>
        <begin position="317"/>
        <end position="356"/>
    </location>
</feature>
<feature type="compositionally biased region" description="Polar residues" evidence="1">
    <location>
        <begin position="86"/>
        <end position="102"/>
    </location>
</feature>
<feature type="domain" description="Flagellar hook-length control protein-like C-terminal" evidence="2">
    <location>
        <begin position="437"/>
        <end position="514"/>
    </location>
</feature>
<feature type="compositionally biased region" description="Polar residues" evidence="1">
    <location>
        <begin position="111"/>
        <end position="123"/>
    </location>
</feature>
<name>A0A2N5XR05_9HYPH</name>
<reference evidence="3 4" key="1">
    <citation type="submission" date="2018-01" db="EMBL/GenBank/DDBJ databases">
        <title>The draft genome sequence of Cohaesibacter sp. H1304.</title>
        <authorList>
            <person name="Wang N.-N."/>
            <person name="Du Z.-J."/>
        </authorList>
    </citation>
    <scope>NUCLEOTIDE SEQUENCE [LARGE SCALE GENOMIC DNA]</scope>
    <source>
        <strain evidence="3 4">H1304</strain>
    </source>
</reference>
<keyword evidence="4" id="KW-1185">Reference proteome</keyword>
<evidence type="ECO:0000256" key="1">
    <source>
        <dbReference type="SAM" id="MobiDB-lite"/>
    </source>
</evidence>
<evidence type="ECO:0000259" key="2">
    <source>
        <dbReference type="Pfam" id="PF02120"/>
    </source>
</evidence>